<dbReference type="AlphaFoldDB" id="A0A919JKF7"/>
<dbReference type="GO" id="GO:0005886">
    <property type="term" value="C:plasma membrane"/>
    <property type="evidence" value="ECO:0007669"/>
    <property type="project" value="UniProtKB-SubCell"/>
</dbReference>
<accession>A0A919JKF7</accession>
<dbReference type="InterPro" id="IPR020846">
    <property type="entry name" value="MFS_dom"/>
</dbReference>
<comment type="caution">
    <text evidence="9">The sequence shown here is derived from an EMBL/GenBank/DDBJ whole genome shotgun (WGS) entry which is preliminary data.</text>
</comment>
<keyword evidence="3" id="KW-1003">Cell membrane</keyword>
<keyword evidence="2" id="KW-0813">Transport</keyword>
<dbReference type="InterPro" id="IPR036259">
    <property type="entry name" value="MFS_trans_sf"/>
</dbReference>
<dbReference type="PANTHER" id="PTHR42718">
    <property type="entry name" value="MAJOR FACILITATOR SUPERFAMILY MULTIDRUG TRANSPORTER MFSC"/>
    <property type="match status" value="1"/>
</dbReference>
<keyword evidence="10" id="KW-1185">Reference proteome</keyword>
<feature type="transmembrane region" description="Helical" evidence="7">
    <location>
        <begin position="116"/>
        <end position="138"/>
    </location>
</feature>
<dbReference type="PANTHER" id="PTHR42718:SF46">
    <property type="entry name" value="BLR6921 PROTEIN"/>
    <property type="match status" value="1"/>
</dbReference>
<name>A0A919JKF7_9ACTN</name>
<proteinExistence type="predicted"/>
<keyword evidence="6 7" id="KW-0472">Membrane</keyword>
<evidence type="ECO:0000313" key="9">
    <source>
        <dbReference type="EMBL" id="GIE50980.1"/>
    </source>
</evidence>
<dbReference type="GO" id="GO:0022857">
    <property type="term" value="F:transmembrane transporter activity"/>
    <property type="evidence" value="ECO:0007669"/>
    <property type="project" value="InterPro"/>
</dbReference>
<feature type="transmembrane region" description="Helical" evidence="7">
    <location>
        <begin position="150"/>
        <end position="174"/>
    </location>
</feature>
<dbReference type="Gene3D" id="1.20.1250.20">
    <property type="entry name" value="MFS general substrate transporter like domains"/>
    <property type="match status" value="1"/>
</dbReference>
<feature type="domain" description="Major facilitator superfamily (MFS) profile" evidence="8">
    <location>
        <begin position="25"/>
        <end position="475"/>
    </location>
</feature>
<evidence type="ECO:0000256" key="7">
    <source>
        <dbReference type="SAM" id="Phobius"/>
    </source>
</evidence>
<dbReference type="RefSeq" id="WP_203771097.1">
    <property type="nucleotide sequence ID" value="NZ_BAAAYJ010000062.1"/>
</dbReference>
<evidence type="ECO:0000256" key="3">
    <source>
        <dbReference type="ARBA" id="ARBA00022475"/>
    </source>
</evidence>
<evidence type="ECO:0000256" key="1">
    <source>
        <dbReference type="ARBA" id="ARBA00004651"/>
    </source>
</evidence>
<evidence type="ECO:0000313" key="10">
    <source>
        <dbReference type="Proteomes" id="UP000647172"/>
    </source>
</evidence>
<dbReference type="InterPro" id="IPR011701">
    <property type="entry name" value="MFS"/>
</dbReference>
<feature type="transmembrane region" description="Helical" evidence="7">
    <location>
        <begin position="214"/>
        <end position="232"/>
    </location>
</feature>
<dbReference type="Proteomes" id="UP000647172">
    <property type="component" value="Unassembled WGS sequence"/>
</dbReference>
<comment type="subcellular location">
    <subcellularLocation>
        <location evidence="1">Cell membrane</location>
        <topology evidence="1">Multi-pass membrane protein</topology>
    </subcellularLocation>
</comment>
<feature type="transmembrane region" description="Helical" evidence="7">
    <location>
        <begin position="380"/>
        <end position="402"/>
    </location>
</feature>
<dbReference type="PROSITE" id="PS50850">
    <property type="entry name" value="MFS"/>
    <property type="match status" value="1"/>
</dbReference>
<dbReference type="SUPFAM" id="SSF103473">
    <property type="entry name" value="MFS general substrate transporter"/>
    <property type="match status" value="1"/>
</dbReference>
<keyword evidence="4 7" id="KW-0812">Transmembrane</keyword>
<organism evidence="9 10">
    <name type="scientific">Actinoplanes nipponensis</name>
    <dbReference type="NCBI Taxonomy" id="135950"/>
    <lineage>
        <taxon>Bacteria</taxon>
        <taxon>Bacillati</taxon>
        <taxon>Actinomycetota</taxon>
        <taxon>Actinomycetes</taxon>
        <taxon>Micromonosporales</taxon>
        <taxon>Micromonosporaceae</taxon>
        <taxon>Actinoplanes</taxon>
    </lineage>
</organism>
<dbReference type="Gene3D" id="1.20.1720.10">
    <property type="entry name" value="Multidrug resistance protein D"/>
    <property type="match status" value="1"/>
</dbReference>
<dbReference type="CDD" id="cd17321">
    <property type="entry name" value="MFS_MMR_MDR_like"/>
    <property type="match status" value="1"/>
</dbReference>
<keyword evidence="5 7" id="KW-1133">Transmembrane helix</keyword>
<sequence length="485" mass="48367">MHTEPAADPLAADAPDPGPRKSWVVLALTLAAQILVVLDISVVNTALPSIGRDLRLDGPDMQWVVTAYLMMSGGGLLVGGRIADLLPRKKVFLTGLAVFTVASVVSGLAGGATELIAARAAQGLSAALLTPAALSIIMTTYSGAQRRTGLALWGAIGSLGVAAGVLLGGALTTWAGWPTIFWINAPIGAAALLAGLMVIPGVRTPRVSLNQFDLAGAATVIAGLVALVYALGATEQHGWLSARVLLALTGAALSATAFLLLERRAANPLVQPHTWKVRSLVSGTVVMLGVTGILVATVFLTSIFVQTVLGYSAIRAGLAFLPFALAITAGTVLARHALALAHGTPRAIAAVGLLVVTGGAVLLAQASAGAGYATDVLPGLGAIGLGVGMVFVPVSVTALAGIPPQHAGMASGFLMTGHEIGAALGVAVLSAVASSAGSLAGAAGVVNGFPRGFLAAAGIAAALGVFAYLRMPAVKADGAAMHMHH</sequence>
<dbReference type="Pfam" id="PF07690">
    <property type="entry name" value="MFS_1"/>
    <property type="match status" value="1"/>
</dbReference>
<feature type="transmembrane region" description="Helical" evidence="7">
    <location>
        <begin position="63"/>
        <end position="79"/>
    </location>
</feature>
<feature type="transmembrane region" description="Helical" evidence="7">
    <location>
        <begin position="91"/>
        <end position="110"/>
    </location>
</feature>
<evidence type="ECO:0000259" key="8">
    <source>
        <dbReference type="PROSITE" id="PS50850"/>
    </source>
</evidence>
<dbReference type="EMBL" id="BOMQ01000053">
    <property type="protein sequence ID" value="GIE50980.1"/>
    <property type="molecule type" value="Genomic_DNA"/>
</dbReference>
<feature type="transmembrane region" description="Helical" evidence="7">
    <location>
        <begin position="423"/>
        <end position="446"/>
    </location>
</feature>
<feature type="transmembrane region" description="Helical" evidence="7">
    <location>
        <begin position="280"/>
        <end position="304"/>
    </location>
</feature>
<feature type="transmembrane region" description="Helical" evidence="7">
    <location>
        <begin position="316"/>
        <end position="335"/>
    </location>
</feature>
<evidence type="ECO:0000256" key="2">
    <source>
        <dbReference type="ARBA" id="ARBA00022448"/>
    </source>
</evidence>
<protein>
    <submittedName>
        <fullName evidence="9">MFS transporter</fullName>
    </submittedName>
</protein>
<feature type="transmembrane region" description="Helical" evidence="7">
    <location>
        <begin position="452"/>
        <end position="469"/>
    </location>
</feature>
<feature type="transmembrane region" description="Helical" evidence="7">
    <location>
        <begin position="23"/>
        <end position="43"/>
    </location>
</feature>
<evidence type="ECO:0000256" key="4">
    <source>
        <dbReference type="ARBA" id="ARBA00022692"/>
    </source>
</evidence>
<feature type="transmembrane region" description="Helical" evidence="7">
    <location>
        <begin position="180"/>
        <end position="202"/>
    </location>
</feature>
<reference evidence="9" key="1">
    <citation type="submission" date="2021-01" db="EMBL/GenBank/DDBJ databases">
        <title>Whole genome shotgun sequence of Actinoplanes nipponensis NBRC 14063.</title>
        <authorList>
            <person name="Komaki H."/>
            <person name="Tamura T."/>
        </authorList>
    </citation>
    <scope>NUCLEOTIDE SEQUENCE</scope>
    <source>
        <strain evidence="9">NBRC 14063</strain>
    </source>
</reference>
<evidence type="ECO:0000256" key="5">
    <source>
        <dbReference type="ARBA" id="ARBA00022989"/>
    </source>
</evidence>
<gene>
    <name evidence="9" type="ORF">Ani05nite_45140</name>
</gene>
<evidence type="ECO:0000256" key="6">
    <source>
        <dbReference type="ARBA" id="ARBA00023136"/>
    </source>
</evidence>
<feature type="transmembrane region" description="Helical" evidence="7">
    <location>
        <begin position="238"/>
        <end position="260"/>
    </location>
</feature>
<feature type="transmembrane region" description="Helical" evidence="7">
    <location>
        <begin position="347"/>
        <end position="368"/>
    </location>
</feature>